<accession>A0A1F6TX21</accession>
<name>A0A1F6TX21_9PROT</name>
<dbReference type="InterPro" id="IPR011006">
    <property type="entry name" value="CheY-like_superfamily"/>
</dbReference>
<dbReference type="GO" id="GO:0000160">
    <property type="term" value="P:phosphorelay signal transduction system"/>
    <property type="evidence" value="ECO:0007669"/>
    <property type="project" value="InterPro"/>
</dbReference>
<feature type="modified residue" description="4-aspartylphosphate" evidence="2">
    <location>
        <position position="55"/>
    </location>
</feature>
<dbReference type="EMBL" id="MFTC01000093">
    <property type="protein sequence ID" value="OGI49629.1"/>
    <property type="molecule type" value="Genomic_DNA"/>
</dbReference>
<gene>
    <name evidence="4" type="ORF">A3A87_01820</name>
</gene>
<evidence type="ECO:0000256" key="1">
    <source>
        <dbReference type="ARBA" id="ARBA00022553"/>
    </source>
</evidence>
<keyword evidence="1 2" id="KW-0597">Phosphoprotein</keyword>
<dbReference type="InterPro" id="IPR001789">
    <property type="entry name" value="Sig_transdc_resp-reg_receiver"/>
</dbReference>
<evidence type="ECO:0000256" key="2">
    <source>
        <dbReference type="PROSITE-ProRule" id="PRU00169"/>
    </source>
</evidence>
<sequence length="128" mass="14163">MKHHVLILDDEADVRTAIRLQLKDTRFEILEAENVQQAIGLLGDNAISIDVIICDVRMPGISGVEAVTTFQREYPTTPVIILTGFPDVALAVDFMKKNDVVDYLTKPVEKDKLIAAVEQAAQGRKLFG</sequence>
<dbReference type="PANTHER" id="PTHR44591:SF3">
    <property type="entry name" value="RESPONSE REGULATORY DOMAIN-CONTAINING PROTEIN"/>
    <property type="match status" value="1"/>
</dbReference>
<dbReference type="PROSITE" id="PS50110">
    <property type="entry name" value="RESPONSE_REGULATORY"/>
    <property type="match status" value="1"/>
</dbReference>
<dbReference type="Pfam" id="PF00072">
    <property type="entry name" value="Response_reg"/>
    <property type="match status" value="1"/>
</dbReference>
<feature type="domain" description="Response regulatory" evidence="3">
    <location>
        <begin position="4"/>
        <end position="121"/>
    </location>
</feature>
<dbReference type="InterPro" id="IPR050595">
    <property type="entry name" value="Bact_response_regulator"/>
</dbReference>
<evidence type="ECO:0000313" key="4">
    <source>
        <dbReference type="EMBL" id="OGI49629.1"/>
    </source>
</evidence>
<reference evidence="4 5" key="1">
    <citation type="journal article" date="2016" name="Nat. Commun.">
        <title>Thousands of microbial genomes shed light on interconnected biogeochemical processes in an aquifer system.</title>
        <authorList>
            <person name="Anantharaman K."/>
            <person name="Brown C.T."/>
            <person name="Hug L.A."/>
            <person name="Sharon I."/>
            <person name="Castelle C.J."/>
            <person name="Probst A.J."/>
            <person name="Thomas B.C."/>
            <person name="Singh A."/>
            <person name="Wilkins M.J."/>
            <person name="Karaoz U."/>
            <person name="Brodie E.L."/>
            <person name="Williams K.H."/>
            <person name="Hubbard S.S."/>
            <person name="Banfield J.F."/>
        </authorList>
    </citation>
    <scope>NUCLEOTIDE SEQUENCE [LARGE SCALE GENOMIC DNA]</scope>
</reference>
<dbReference type="STRING" id="1817768.A3A87_01820"/>
<evidence type="ECO:0000259" key="3">
    <source>
        <dbReference type="PROSITE" id="PS50110"/>
    </source>
</evidence>
<dbReference type="AlphaFoldDB" id="A0A1F6TX21"/>
<dbReference type="Gene3D" id="3.40.50.2300">
    <property type="match status" value="1"/>
</dbReference>
<dbReference type="SMART" id="SM00448">
    <property type="entry name" value="REC"/>
    <property type="match status" value="1"/>
</dbReference>
<proteinExistence type="predicted"/>
<dbReference type="Proteomes" id="UP000179037">
    <property type="component" value="Unassembled WGS sequence"/>
</dbReference>
<organism evidence="4 5">
    <name type="scientific">Candidatus Muproteobacteria bacterium RIFCSPLOWO2_01_FULL_60_18</name>
    <dbReference type="NCBI Taxonomy" id="1817768"/>
    <lineage>
        <taxon>Bacteria</taxon>
        <taxon>Pseudomonadati</taxon>
        <taxon>Pseudomonadota</taxon>
        <taxon>Candidatus Muproteobacteria</taxon>
    </lineage>
</organism>
<dbReference type="SUPFAM" id="SSF52172">
    <property type="entry name" value="CheY-like"/>
    <property type="match status" value="1"/>
</dbReference>
<dbReference type="PANTHER" id="PTHR44591">
    <property type="entry name" value="STRESS RESPONSE REGULATOR PROTEIN 1"/>
    <property type="match status" value="1"/>
</dbReference>
<evidence type="ECO:0000313" key="5">
    <source>
        <dbReference type="Proteomes" id="UP000179037"/>
    </source>
</evidence>
<comment type="caution">
    <text evidence="4">The sequence shown here is derived from an EMBL/GenBank/DDBJ whole genome shotgun (WGS) entry which is preliminary data.</text>
</comment>
<protein>
    <recommendedName>
        <fullName evidence="3">Response regulatory domain-containing protein</fullName>
    </recommendedName>
</protein>